<gene>
    <name evidence="4" type="ORF">LCGC14_1374600</name>
    <name evidence="3" type="ORF">LCGC14_1875090</name>
    <name evidence="2" type="ORF">LCGC14_1875170</name>
    <name evidence="1" type="ORF">LCGC14_2636880</name>
</gene>
<dbReference type="AlphaFoldDB" id="A0A0F9K4T3"/>
<evidence type="ECO:0000313" key="2">
    <source>
        <dbReference type="EMBL" id="KKL93388.1"/>
    </source>
</evidence>
<evidence type="ECO:0000313" key="4">
    <source>
        <dbReference type="EMBL" id="KKM76993.1"/>
    </source>
</evidence>
<evidence type="ECO:0000313" key="3">
    <source>
        <dbReference type="EMBL" id="KKL93400.1"/>
    </source>
</evidence>
<sequence>MVYGPDRFRYLNFAIDIPLMCDCISNPGMPVVPDLGIFRASDPLAVDIAYADAETNSKRR</sequence>
<accession>A0A0F9K4T3</accession>
<dbReference type="EMBL" id="LAZR01008714">
    <property type="protein sequence ID" value="KKM76993.1"/>
    <property type="molecule type" value="Genomic_DNA"/>
</dbReference>
<organism evidence="4">
    <name type="scientific">marine sediment metagenome</name>
    <dbReference type="NCBI Taxonomy" id="412755"/>
    <lineage>
        <taxon>unclassified sequences</taxon>
        <taxon>metagenomes</taxon>
        <taxon>ecological metagenomes</taxon>
    </lineage>
</organism>
<dbReference type="EMBL" id="LAZR01019202">
    <property type="protein sequence ID" value="KKL93388.1"/>
    <property type="molecule type" value="Genomic_DNA"/>
</dbReference>
<evidence type="ECO:0000313" key="1">
    <source>
        <dbReference type="EMBL" id="KKK99026.1"/>
    </source>
</evidence>
<reference evidence="4" key="1">
    <citation type="journal article" date="2015" name="Nature">
        <title>Complex archaea that bridge the gap between prokaryotes and eukaryotes.</title>
        <authorList>
            <person name="Spang A."/>
            <person name="Saw J.H."/>
            <person name="Jorgensen S.L."/>
            <person name="Zaremba-Niedzwiedzka K."/>
            <person name="Martijn J."/>
            <person name="Lind A.E."/>
            <person name="van Eijk R."/>
            <person name="Schleper C."/>
            <person name="Guy L."/>
            <person name="Ettema T.J."/>
        </authorList>
    </citation>
    <scope>NUCLEOTIDE SEQUENCE</scope>
</reference>
<name>A0A0F9K4T3_9ZZZZ</name>
<proteinExistence type="predicted"/>
<comment type="caution">
    <text evidence="4">The sequence shown here is derived from an EMBL/GenBank/DDBJ whole genome shotgun (WGS) entry which is preliminary data.</text>
</comment>
<protein>
    <submittedName>
        <fullName evidence="4">Uncharacterized protein</fullName>
    </submittedName>
</protein>
<dbReference type="EMBL" id="LAZR01045371">
    <property type="protein sequence ID" value="KKK99026.1"/>
    <property type="molecule type" value="Genomic_DNA"/>
</dbReference>
<dbReference type="EMBL" id="LAZR01019200">
    <property type="protein sequence ID" value="KKL93400.1"/>
    <property type="molecule type" value="Genomic_DNA"/>
</dbReference>